<evidence type="ECO:0000259" key="6">
    <source>
        <dbReference type="SMART" id="SM00829"/>
    </source>
</evidence>
<dbReference type="InterPro" id="IPR013149">
    <property type="entry name" value="ADH-like_C"/>
</dbReference>
<dbReference type="GO" id="GO:0008270">
    <property type="term" value="F:zinc ion binding"/>
    <property type="evidence" value="ECO:0007669"/>
    <property type="project" value="InterPro"/>
</dbReference>
<evidence type="ECO:0000256" key="3">
    <source>
        <dbReference type="ARBA" id="ARBA00022833"/>
    </source>
</evidence>
<evidence type="ECO:0000313" key="8">
    <source>
        <dbReference type="Proteomes" id="UP000825072"/>
    </source>
</evidence>
<feature type="domain" description="Enoyl reductase (ER)" evidence="6">
    <location>
        <begin position="11"/>
        <end position="346"/>
    </location>
</feature>
<dbReference type="Proteomes" id="UP000825072">
    <property type="component" value="Chromosome 1"/>
</dbReference>
<dbReference type="SUPFAM" id="SSF51735">
    <property type="entry name" value="NAD(P)-binding Rossmann-fold domains"/>
    <property type="match status" value="1"/>
</dbReference>
<evidence type="ECO:0000256" key="5">
    <source>
        <dbReference type="RuleBase" id="RU361277"/>
    </source>
</evidence>
<keyword evidence="4" id="KW-0560">Oxidoreductase</keyword>
<evidence type="ECO:0000313" key="7">
    <source>
        <dbReference type="EMBL" id="BCY24616.1"/>
    </source>
</evidence>
<comment type="cofactor">
    <cofactor evidence="1 5">
        <name>Zn(2+)</name>
        <dbReference type="ChEBI" id="CHEBI:29105"/>
    </cofactor>
</comment>
<dbReference type="PANTHER" id="PTHR43401">
    <property type="entry name" value="L-THREONINE 3-DEHYDROGENASE"/>
    <property type="match status" value="1"/>
</dbReference>
<name>A0AAD1KPJ5_9ACTN</name>
<dbReference type="PROSITE" id="PS00059">
    <property type="entry name" value="ADH_ZINC"/>
    <property type="match status" value="1"/>
</dbReference>
<dbReference type="EMBL" id="AP024747">
    <property type="protein sequence ID" value="BCY24616.1"/>
    <property type="molecule type" value="Genomic_DNA"/>
</dbReference>
<proteinExistence type="inferred from homology"/>
<protein>
    <submittedName>
        <fullName evidence="7">Alcohol dehydrogenase</fullName>
    </submittedName>
</protein>
<reference evidence="7" key="1">
    <citation type="submission" date="2021-06" db="EMBL/GenBank/DDBJ databases">
        <title>Genome sequence of Cutibacterium modestum strain KB17-24694.</title>
        <authorList>
            <person name="Dekio I."/>
            <person name="Asahina A."/>
            <person name="Nishida M."/>
        </authorList>
    </citation>
    <scope>NUCLEOTIDE SEQUENCE</scope>
    <source>
        <strain evidence="7">KB17-24694</strain>
    </source>
</reference>
<dbReference type="InterPro" id="IPR002328">
    <property type="entry name" value="ADH_Zn_CS"/>
</dbReference>
<keyword evidence="3 5" id="KW-0862">Zinc</keyword>
<evidence type="ECO:0000256" key="4">
    <source>
        <dbReference type="ARBA" id="ARBA00023002"/>
    </source>
</evidence>
<dbReference type="Pfam" id="PF08240">
    <property type="entry name" value="ADH_N"/>
    <property type="match status" value="1"/>
</dbReference>
<dbReference type="RefSeq" id="WP_002526947.1">
    <property type="nucleotide sequence ID" value="NZ_AP024747.1"/>
</dbReference>
<evidence type="ECO:0000256" key="1">
    <source>
        <dbReference type="ARBA" id="ARBA00001947"/>
    </source>
</evidence>
<dbReference type="InterPro" id="IPR050129">
    <property type="entry name" value="Zn_alcohol_dh"/>
</dbReference>
<dbReference type="SMART" id="SM00829">
    <property type="entry name" value="PKS_ER"/>
    <property type="match status" value="1"/>
</dbReference>
<dbReference type="CDD" id="cd08260">
    <property type="entry name" value="Zn_ADH6"/>
    <property type="match status" value="1"/>
</dbReference>
<dbReference type="InterPro" id="IPR011032">
    <property type="entry name" value="GroES-like_sf"/>
</dbReference>
<dbReference type="GO" id="GO:0016491">
    <property type="term" value="F:oxidoreductase activity"/>
    <property type="evidence" value="ECO:0007669"/>
    <property type="project" value="UniProtKB-KW"/>
</dbReference>
<gene>
    <name evidence="7" type="ORF">KB1_06060</name>
</gene>
<sequence>MKAAVVEHYKEPLVIENVAEPTHDPDGVLVEVKACGVCRSDWHGWQGEWPGFTGNSLPHIFGHEFVGQISETGTNVSRYRVGDRVIVPFTLGCGHCEYCRSGHSNVCPEVSMPGFSYDGGFAQFVAVPDADANLVKLPDAVTFTDAAGMGCRFMTAYHGVIEVGRIHPGDWLVVYGAGGVGLSATLVATSAGANVIAVDLADDKLKLARKVGAVETINSHETDPVAAVRELTGGGADKSIDALGISDTLHNAVNSLRSRGIHIQIGMTPEGPAGQVPLTINDIVSKEIDFRGSFGMPAVEFRYLLNQVAAGKVKPGQLVAKTIALSEVNDALTAMSTYNTVGTSVITDFTR</sequence>
<keyword evidence="2 5" id="KW-0479">Metal-binding</keyword>
<dbReference type="Gene3D" id="3.90.180.10">
    <property type="entry name" value="Medium-chain alcohol dehydrogenases, catalytic domain"/>
    <property type="match status" value="1"/>
</dbReference>
<dbReference type="InterPro" id="IPR013154">
    <property type="entry name" value="ADH-like_N"/>
</dbReference>
<evidence type="ECO:0000256" key="2">
    <source>
        <dbReference type="ARBA" id="ARBA00022723"/>
    </source>
</evidence>
<dbReference type="AlphaFoldDB" id="A0AAD1KPJ5"/>
<dbReference type="SUPFAM" id="SSF50129">
    <property type="entry name" value="GroES-like"/>
    <property type="match status" value="1"/>
</dbReference>
<dbReference type="InterPro" id="IPR020843">
    <property type="entry name" value="ER"/>
</dbReference>
<dbReference type="InterPro" id="IPR036291">
    <property type="entry name" value="NAD(P)-bd_dom_sf"/>
</dbReference>
<comment type="similarity">
    <text evidence="5">Belongs to the zinc-containing alcohol dehydrogenase family.</text>
</comment>
<accession>A0AAD1KPJ5</accession>
<dbReference type="PANTHER" id="PTHR43401:SF5">
    <property type="entry name" value="ALCOHOL DEHYDROGENASE-RELATED"/>
    <property type="match status" value="1"/>
</dbReference>
<dbReference type="GeneID" id="92879934"/>
<dbReference type="Pfam" id="PF00107">
    <property type="entry name" value="ADH_zinc_N"/>
    <property type="match status" value="1"/>
</dbReference>
<organism evidence="7 8">
    <name type="scientific">Cutibacterium modestum</name>
    <dbReference type="NCBI Taxonomy" id="2559073"/>
    <lineage>
        <taxon>Bacteria</taxon>
        <taxon>Bacillati</taxon>
        <taxon>Actinomycetota</taxon>
        <taxon>Actinomycetes</taxon>
        <taxon>Propionibacteriales</taxon>
        <taxon>Propionibacteriaceae</taxon>
        <taxon>Cutibacterium</taxon>
    </lineage>
</organism>